<feature type="region of interest" description="Disordered" evidence="1">
    <location>
        <begin position="54"/>
        <end position="89"/>
    </location>
</feature>
<reference evidence="2" key="1">
    <citation type="journal article" date="2022" name="Int. J. Mol. Sci.">
        <title>Draft Genome of Tanacetum Coccineum: Genomic Comparison of Closely Related Tanacetum-Family Plants.</title>
        <authorList>
            <person name="Yamashiro T."/>
            <person name="Shiraishi A."/>
            <person name="Nakayama K."/>
            <person name="Satake H."/>
        </authorList>
    </citation>
    <scope>NUCLEOTIDE SEQUENCE</scope>
</reference>
<feature type="compositionally biased region" description="Acidic residues" evidence="1">
    <location>
        <begin position="54"/>
        <end position="72"/>
    </location>
</feature>
<gene>
    <name evidence="2" type="ORF">Tco_0747610</name>
</gene>
<protein>
    <submittedName>
        <fullName evidence="2">Uncharacterized protein</fullName>
    </submittedName>
</protein>
<accession>A0ABQ4YT90</accession>
<evidence type="ECO:0000313" key="2">
    <source>
        <dbReference type="EMBL" id="GJS81069.1"/>
    </source>
</evidence>
<sequence length="165" mass="18535">MANLFPNDDANALVPNFNIEFVPNPGHAHFANNNNNNGWIEWDVPLGEIDEPMVDSESDEEETDDEDDDGDVVDAPNPSTYEVGGPSTAIAAQPQVIDDLYREMDNLRERQGALTTMVEVRKNQQWQTTVAEMHSHEGTLMQYMLWMEERLTVLEKRLPGPPPGA</sequence>
<reference evidence="2" key="2">
    <citation type="submission" date="2022-01" db="EMBL/GenBank/DDBJ databases">
        <authorList>
            <person name="Yamashiro T."/>
            <person name="Shiraishi A."/>
            <person name="Satake H."/>
            <person name="Nakayama K."/>
        </authorList>
    </citation>
    <scope>NUCLEOTIDE SEQUENCE</scope>
</reference>
<proteinExistence type="predicted"/>
<evidence type="ECO:0000256" key="1">
    <source>
        <dbReference type="SAM" id="MobiDB-lite"/>
    </source>
</evidence>
<comment type="caution">
    <text evidence="2">The sequence shown here is derived from an EMBL/GenBank/DDBJ whole genome shotgun (WGS) entry which is preliminary data.</text>
</comment>
<evidence type="ECO:0000313" key="3">
    <source>
        <dbReference type="Proteomes" id="UP001151760"/>
    </source>
</evidence>
<keyword evidence="3" id="KW-1185">Reference proteome</keyword>
<dbReference type="EMBL" id="BQNB010010720">
    <property type="protein sequence ID" value="GJS81069.1"/>
    <property type="molecule type" value="Genomic_DNA"/>
</dbReference>
<dbReference type="Proteomes" id="UP001151760">
    <property type="component" value="Unassembled WGS sequence"/>
</dbReference>
<organism evidence="2 3">
    <name type="scientific">Tanacetum coccineum</name>
    <dbReference type="NCBI Taxonomy" id="301880"/>
    <lineage>
        <taxon>Eukaryota</taxon>
        <taxon>Viridiplantae</taxon>
        <taxon>Streptophyta</taxon>
        <taxon>Embryophyta</taxon>
        <taxon>Tracheophyta</taxon>
        <taxon>Spermatophyta</taxon>
        <taxon>Magnoliopsida</taxon>
        <taxon>eudicotyledons</taxon>
        <taxon>Gunneridae</taxon>
        <taxon>Pentapetalae</taxon>
        <taxon>asterids</taxon>
        <taxon>campanulids</taxon>
        <taxon>Asterales</taxon>
        <taxon>Asteraceae</taxon>
        <taxon>Asteroideae</taxon>
        <taxon>Anthemideae</taxon>
        <taxon>Anthemidinae</taxon>
        <taxon>Tanacetum</taxon>
    </lineage>
</organism>
<name>A0ABQ4YT90_9ASTR</name>